<evidence type="ECO:0000313" key="3">
    <source>
        <dbReference type="EMBL" id="MBC3874710.1"/>
    </source>
</evidence>
<dbReference type="InterPro" id="IPR001096">
    <property type="entry name" value="Peptidase_C13"/>
</dbReference>
<evidence type="ECO:0000313" key="4">
    <source>
        <dbReference type="Proteomes" id="UP000624279"/>
    </source>
</evidence>
<reference evidence="3 4" key="1">
    <citation type="submission" date="2020-08" db="EMBL/GenBank/DDBJ databases">
        <title>Novel species isolated from subtropical streams in China.</title>
        <authorList>
            <person name="Lu H."/>
        </authorList>
    </citation>
    <scope>NUCLEOTIDE SEQUENCE [LARGE SCALE GENOMIC DNA]</scope>
    <source>
        <strain evidence="3 4">LX15W</strain>
    </source>
</reference>
<comment type="caution">
    <text evidence="3">The sequence shown here is derived from an EMBL/GenBank/DDBJ whole genome shotgun (WGS) entry which is preliminary data.</text>
</comment>
<protein>
    <recommendedName>
        <fullName evidence="5">Caspase domain-containing protein</fullName>
    </recommendedName>
</protein>
<dbReference type="Proteomes" id="UP000624279">
    <property type="component" value="Unassembled WGS sequence"/>
</dbReference>
<feature type="transmembrane region" description="Helical" evidence="2">
    <location>
        <begin position="180"/>
        <end position="198"/>
    </location>
</feature>
<keyword evidence="4" id="KW-1185">Reference proteome</keyword>
<feature type="transmembrane region" description="Helical" evidence="2">
    <location>
        <begin position="74"/>
        <end position="91"/>
    </location>
</feature>
<keyword evidence="2" id="KW-0472">Membrane</keyword>
<feature type="region of interest" description="Disordered" evidence="1">
    <location>
        <begin position="498"/>
        <end position="521"/>
    </location>
</feature>
<keyword evidence="2" id="KW-1133">Transmembrane helix</keyword>
<name>A0ABR6YDS9_9BURK</name>
<gene>
    <name evidence="3" type="ORF">H8K55_14055</name>
</gene>
<feature type="transmembrane region" description="Helical" evidence="2">
    <location>
        <begin position="205"/>
        <end position="223"/>
    </location>
</feature>
<proteinExistence type="predicted"/>
<accession>A0ABR6YDS9</accession>
<sequence length="684" mass="76599">MDNANEVDIHSEAPASKQVEDVLTFPADSNSPTTLGGTSSHEELHQRLGFFSFISAVFKASIYRKFPSQNVDLPWTYIFYLVIFAVLLQLTGDLTEVGSRGQIALYGMPGLVFFIPVSILSAILVLARTQQRRQLALLTLMYCGLYLAHQFLYLIAIEIYRISLLRPYLPDWRPSFDLGMAIWFGLAAGVATTRIVSLDKRLHQCMVVLFVGTLLCIPLTGMYRNSSLWIRDYQAEQDGDKGAAVNDYDILNQETIIYKQPRILQQQLERIQAPTDADAQMFFVGVAGYASQNVFMNEVKFVERLLQERFKTAKHGISLINNSATVNETSIASVTALQAALEQIGKLMRPDRDVLFLYLSSHGSKSHEFSLEFGGMQFKQLNPQVLKTMLDQAEIKHRVIVISACYSGGYIEPLKNPNSLIITSAAADKTSFGCSNDADYTYFGKAFFVDALSEDISFVDAFAMAKPAIDAREKKEAYDPSNPQIFVGEEIQTTLSKIKKSKTDSGSIAEQGDSPARELPFADARDKQKRQMLAQRLIDSFGVESQLNALLRLCREEQALNSAEKIFKDNSSYFGGITPASHLWPRVVSAVNEYHRQACLNLDDQQFTAVLTSDFAQAHSVKDLEKLLKFYQSDLGKQFVNTNNSAYLTANKKSSRIASENNARANEVFRKEIGRLISEFNVQK</sequence>
<feature type="transmembrane region" description="Helical" evidence="2">
    <location>
        <begin position="139"/>
        <end position="160"/>
    </location>
</feature>
<evidence type="ECO:0000256" key="2">
    <source>
        <dbReference type="SAM" id="Phobius"/>
    </source>
</evidence>
<dbReference type="Gene3D" id="3.40.50.1460">
    <property type="match status" value="1"/>
</dbReference>
<organism evidence="3 4">
    <name type="scientific">Undibacterium flavidum</name>
    <dbReference type="NCBI Taxonomy" id="2762297"/>
    <lineage>
        <taxon>Bacteria</taxon>
        <taxon>Pseudomonadati</taxon>
        <taxon>Pseudomonadota</taxon>
        <taxon>Betaproteobacteria</taxon>
        <taxon>Burkholderiales</taxon>
        <taxon>Oxalobacteraceae</taxon>
        <taxon>Undibacterium</taxon>
    </lineage>
</organism>
<dbReference type="Pfam" id="PF01650">
    <property type="entry name" value="Peptidase_C13"/>
    <property type="match status" value="1"/>
</dbReference>
<evidence type="ECO:0000256" key="1">
    <source>
        <dbReference type="SAM" id="MobiDB-lite"/>
    </source>
</evidence>
<feature type="transmembrane region" description="Helical" evidence="2">
    <location>
        <begin position="103"/>
        <end position="127"/>
    </location>
</feature>
<dbReference type="EMBL" id="JACOGA010000012">
    <property type="protein sequence ID" value="MBC3874710.1"/>
    <property type="molecule type" value="Genomic_DNA"/>
</dbReference>
<evidence type="ECO:0008006" key="5">
    <source>
        <dbReference type="Google" id="ProtNLM"/>
    </source>
</evidence>
<dbReference type="RefSeq" id="WP_186942687.1">
    <property type="nucleotide sequence ID" value="NZ_JACOGA010000012.1"/>
</dbReference>
<keyword evidence="2" id="KW-0812">Transmembrane</keyword>